<evidence type="ECO:0000313" key="2">
    <source>
        <dbReference type="EMBL" id="QLY32818.1"/>
    </source>
</evidence>
<dbReference type="EMBL" id="CP059399">
    <property type="protein sequence ID" value="QLY32818.1"/>
    <property type="molecule type" value="Genomic_DNA"/>
</dbReference>
<sequence length="648" mass="70631">MGYRYAVLVPPGPDSGATSLWRFRRTGLRRRKTWEYLSLLDRRWHRAPGARRELRPVSRAEAAALEADHAGWARYWAVHFDEHGPESGAPPATVVRRRMSPEGRHDESFRAHGGWSPTQILCDSTDPRPSTVPVLTEISAAEADRVLAERFGVTAATRSAESSIRLPQLSAEEAGAVRKYQDRAVQTAARARRTLTDILATLDGSHLAPAPRGTGAKSLEAVRRQVTVLRSEGVPVPAGLRLINDIVRFTVVFDDHAYVENIHRTIELLALRHYAMLPGSAADSREEPSYKDFRAVWTAPDTGIRIEIQFHTPAGLAARTETQPLYQYTRQLELLPAIDRNNHEFSTDAANFVRASAWWTADTDPVRDSAVATLLGYSSIEEAIADTGSAGCRLAALLGGAPFWFHSHTEALLWRLIITFLCHPPLPPASDAEAVDAVVTALARSMLPDAGDSDAEPLYLDTLASDIDSGEEGDTPLTVLRRVAGLLVRATLIARGDLPGRAAATAPAPRLPTTPPATAMAAILGVSGATALRRPASRAADRLAYLLGIPSPDPDLLRTLARLLDEFAARPDSWSSLVIDDFLAEAFRIAGLASRYGPDFVAMHGFWLPHDADQDLRDRGRAIVFLVRSAMIPTFGRAGISGRTVWAD</sequence>
<accession>A0A7D6ZG20</accession>
<keyword evidence="3" id="KW-1185">Reference proteome</keyword>
<evidence type="ECO:0000256" key="1">
    <source>
        <dbReference type="SAM" id="MobiDB-lite"/>
    </source>
</evidence>
<name>A0A7D6ZG20_9NOCA</name>
<dbReference type="KEGG" id="nhu:H0264_11710"/>
<dbReference type="AlphaFoldDB" id="A0A7D6ZG20"/>
<feature type="region of interest" description="Disordered" evidence="1">
    <location>
        <begin position="104"/>
        <end position="128"/>
    </location>
</feature>
<organism evidence="2 3">
    <name type="scientific">Nocardia huaxiensis</name>
    <dbReference type="NCBI Taxonomy" id="2755382"/>
    <lineage>
        <taxon>Bacteria</taxon>
        <taxon>Bacillati</taxon>
        <taxon>Actinomycetota</taxon>
        <taxon>Actinomycetes</taxon>
        <taxon>Mycobacteriales</taxon>
        <taxon>Nocardiaceae</taxon>
        <taxon>Nocardia</taxon>
    </lineage>
</organism>
<evidence type="ECO:0000313" key="3">
    <source>
        <dbReference type="Proteomes" id="UP000515512"/>
    </source>
</evidence>
<dbReference type="Proteomes" id="UP000515512">
    <property type="component" value="Chromosome"/>
</dbReference>
<gene>
    <name evidence="2" type="ORF">H0264_11710</name>
</gene>
<reference evidence="2 3" key="1">
    <citation type="submission" date="2020-07" db="EMBL/GenBank/DDBJ databases">
        <authorList>
            <person name="Zhuang K."/>
            <person name="Ran Y."/>
        </authorList>
    </citation>
    <scope>NUCLEOTIDE SEQUENCE [LARGE SCALE GENOMIC DNA]</scope>
    <source>
        <strain evidence="2 3">WCH-YHL-001</strain>
    </source>
</reference>
<protein>
    <submittedName>
        <fullName evidence="2">Uncharacterized protein</fullName>
    </submittedName>
</protein>
<dbReference type="RefSeq" id="WP_181583982.1">
    <property type="nucleotide sequence ID" value="NZ_CP059399.1"/>
</dbReference>
<proteinExistence type="predicted"/>